<evidence type="ECO:0000313" key="2">
    <source>
        <dbReference type="EMBL" id="GIF03645.1"/>
    </source>
</evidence>
<feature type="compositionally biased region" description="Low complexity" evidence="1">
    <location>
        <begin position="77"/>
        <end position="99"/>
    </location>
</feature>
<gene>
    <name evidence="2" type="ORF">Asi03nite_11830</name>
</gene>
<evidence type="ECO:0000313" key="3">
    <source>
        <dbReference type="Proteomes" id="UP000629619"/>
    </source>
</evidence>
<accession>A0A919N3E2</accession>
<reference evidence="2" key="1">
    <citation type="submission" date="2021-01" db="EMBL/GenBank/DDBJ databases">
        <title>Whole genome shotgun sequence of Actinoplanes siamensis NBRC 109076.</title>
        <authorList>
            <person name="Komaki H."/>
            <person name="Tamura T."/>
        </authorList>
    </citation>
    <scope>NUCLEOTIDE SEQUENCE</scope>
    <source>
        <strain evidence="2">NBRC 109076</strain>
    </source>
</reference>
<organism evidence="2 3">
    <name type="scientific">Actinoplanes siamensis</name>
    <dbReference type="NCBI Taxonomy" id="1223317"/>
    <lineage>
        <taxon>Bacteria</taxon>
        <taxon>Bacillati</taxon>
        <taxon>Actinomycetota</taxon>
        <taxon>Actinomycetes</taxon>
        <taxon>Micromonosporales</taxon>
        <taxon>Micromonosporaceae</taxon>
        <taxon>Actinoplanes</taxon>
    </lineage>
</organism>
<name>A0A919N3E2_9ACTN</name>
<feature type="region of interest" description="Disordered" evidence="1">
    <location>
        <begin position="52"/>
        <end position="105"/>
    </location>
</feature>
<protein>
    <submittedName>
        <fullName evidence="2">Uncharacterized protein</fullName>
    </submittedName>
</protein>
<evidence type="ECO:0000256" key="1">
    <source>
        <dbReference type="SAM" id="MobiDB-lite"/>
    </source>
</evidence>
<comment type="caution">
    <text evidence="2">The sequence shown here is derived from an EMBL/GenBank/DDBJ whole genome shotgun (WGS) entry which is preliminary data.</text>
</comment>
<dbReference type="Proteomes" id="UP000629619">
    <property type="component" value="Unassembled WGS sequence"/>
</dbReference>
<dbReference type="AlphaFoldDB" id="A0A919N3E2"/>
<dbReference type="EMBL" id="BOMW01000012">
    <property type="protein sequence ID" value="GIF03645.1"/>
    <property type="molecule type" value="Genomic_DNA"/>
</dbReference>
<keyword evidence="3" id="KW-1185">Reference proteome</keyword>
<proteinExistence type="predicted"/>
<sequence>MTPEANRPWDGRRLLRFLTGLAVLALAVTLRLPGPAVTPAADPVQHSAAVAAPVAARAAEPESEPRLAEPAPPAAAPAPRSAAPAPAARTGVVPATGGPRAPPAR</sequence>